<protein>
    <submittedName>
        <fullName evidence="2">Serine--glyoxylate aminotransferase</fullName>
        <ecNumber evidence="2">2.6.1.45</ecNumber>
    </submittedName>
</protein>
<feature type="compositionally biased region" description="Polar residues" evidence="1">
    <location>
        <begin position="1"/>
        <end position="14"/>
    </location>
</feature>
<evidence type="ECO:0000313" key="2">
    <source>
        <dbReference type="EMBL" id="CAA9420448.1"/>
    </source>
</evidence>
<reference evidence="2" key="1">
    <citation type="submission" date="2020-02" db="EMBL/GenBank/DDBJ databases">
        <authorList>
            <person name="Meier V. D."/>
        </authorList>
    </citation>
    <scope>NUCLEOTIDE SEQUENCE</scope>
    <source>
        <strain evidence="2">AVDCRST_MAG82</strain>
    </source>
</reference>
<keyword evidence="2" id="KW-0032">Aminotransferase</keyword>
<feature type="compositionally biased region" description="Basic and acidic residues" evidence="1">
    <location>
        <begin position="104"/>
        <end position="113"/>
    </location>
</feature>
<gene>
    <name evidence="2" type="ORF">AVDCRST_MAG82-1392</name>
</gene>
<feature type="non-terminal residue" evidence="2">
    <location>
        <position position="1"/>
    </location>
</feature>
<feature type="non-terminal residue" evidence="2">
    <location>
        <position position="157"/>
    </location>
</feature>
<keyword evidence="2" id="KW-0808">Transferase</keyword>
<dbReference type="EC" id="2.6.1.45" evidence="2"/>
<organism evidence="2">
    <name type="scientific">uncultured Rubrobacteraceae bacterium</name>
    <dbReference type="NCBI Taxonomy" id="349277"/>
    <lineage>
        <taxon>Bacteria</taxon>
        <taxon>Bacillati</taxon>
        <taxon>Actinomycetota</taxon>
        <taxon>Rubrobacteria</taxon>
        <taxon>Rubrobacterales</taxon>
        <taxon>Rubrobacteraceae</taxon>
        <taxon>environmental samples</taxon>
    </lineage>
</organism>
<feature type="compositionally biased region" description="Basic and acidic residues" evidence="1">
    <location>
        <begin position="43"/>
        <end position="70"/>
    </location>
</feature>
<dbReference type="AlphaFoldDB" id="A0A6J4PMV0"/>
<name>A0A6J4PMV0_9ACTN</name>
<sequence length="157" mass="17590">DEQVPSYVSRSYSHTARGLRGGGAPDHPPPNTRVRRGVHPRKREPEAGLPDGERHLHLRGERDRGVRGCDPEPLLTRRQSPGRKQRQLRGPVGQDGPGLRPRGHGTEVRVGREGRKRRGCRSAGGRPGDQGRRLRPLGDLDGYRERHRGLRQGRGER</sequence>
<feature type="compositionally biased region" description="Basic and acidic residues" evidence="1">
    <location>
        <begin position="129"/>
        <end position="144"/>
    </location>
</feature>
<feature type="compositionally biased region" description="Basic residues" evidence="1">
    <location>
        <begin position="33"/>
        <end position="42"/>
    </location>
</feature>
<proteinExistence type="predicted"/>
<accession>A0A6J4PMV0</accession>
<dbReference type="EMBL" id="CADCVA010000194">
    <property type="protein sequence ID" value="CAA9420448.1"/>
    <property type="molecule type" value="Genomic_DNA"/>
</dbReference>
<dbReference type="GO" id="GO:0050281">
    <property type="term" value="F:L-serine-glyoxylate transaminase activity"/>
    <property type="evidence" value="ECO:0007669"/>
    <property type="project" value="UniProtKB-EC"/>
</dbReference>
<feature type="region of interest" description="Disordered" evidence="1">
    <location>
        <begin position="1"/>
        <end position="157"/>
    </location>
</feature>
<evidence type="ECO:0000256" key="1">
    <source>
        <dbReference type="SAM" id="MobiDB-lite"/>
    </source>
</evidence>